<dbReference type="AlphaFoldDB" id="A0AA38L8F0"/>
<evidence type="ECO:0000313" key="1">
    <source>
        <dbReference type="EMBL" id="KAH9315633.1"/>
    </source>
</evidence>
<feature type="non-terminal residue" evidence="1">
    <location>
        <position position="78"/>
    </location>
</feature>
<dbReference type="EMBL" id="JAHRHJ020000005">
    <property type="protein sequence ID" value="KAH9315633.1"/>
    <property type="molecule type" value="Genomic_DNA"/>
</dbReference>
<proteinExistence type="predicted"/>
<sequence length="78" mass="7374">GGIFSSASSVHNVGMQNIGITFGSSTTLQTLGVRFSKNVGTQGNTSFGLVPIIGGGSRGLGGLGSSGSGGSRGGGNTG</sequence>
<gene>
    <name evidence="1" type="ORF">KI387_024260</name>
</gene>
<evidence type="ECO:0000313" key="2">
    <source>
        <dbReference type="Proteomes" id="UP000824469"/>
    </source>
</evidence>
<accession>A0AA38L8F0</accession>
<feature type="non-terminal residue" evidence="1">
    <location>
        <position position="1"/>
    </location>
</feature>
<dbReference type="Proteomes" id="UP000824469">
    <property type="component" value="Unassembled WGS sequence"/>
</dbReference>
<reference evidence="1 2" key="1">
    <citation type="journal article" date="2021" name="Nat. Plants">
        <title>The Taxus genome provides insights into paclitaxel biosynthesis.</title>
        <authorList>
            <person name="Xiong X."/>
            <person name="Gou J."/>
            <person name="Liao Q."/>
            <person name="Li Y."/>
            <person name="Zhou Q."/>
            <person name="Bi G."/>
            <person name="Li C."/>
            <person name="Du R."/>
            <person name="Wang X."/>
            <person name="Sun T."/>
            <person name="Guo L."/>
            <person name="Liang H."/>
            <person name="Lu P."/>
            <person name="Wu Y."/>
            <person name="Zhang Z."/>
            <person name="Ro D.K."/>
            <person name="Shang Y."/>
            <person name="Huang S."/>
            <person name="Yan J."/>
        </authorList>
    </citation>
    <scope>NUCLEOTIDE SEQUENCE [LARGE SCALE GENOMIC DNA]</scope>
    <source>
        <strain evidence="1">Ta-2019</strain>
    </source>
</reference>
<name>A0AA38L8F0_TAXCH</name>
<organism evidence="1 2">
    <name type="scientific">Taxus chinensis</name>
    <name type="common">Chinese yew</name>
    <name type="synonym">Taxus wallichiana var. chinensis</name>
    <dbReference type="NCBI Taxonomy" id="29808"/>
    <lineage>
        <taxon>Eukaryota</taxon>
        <taxon>Viridiplantae</taxon>
        <taxon>Streptophyta</taxon>
        <taxon>Embryophyta</taxon>
        <taxon>Tracheophyta</taxon>
        <taxon>Spermatophyta</taxon>
        <taxon>Pinopsida</taxon>
        <taxon>Pinidae</taxon>
        <taxon>Conifers II</taxon>
        <taxon>Cupressales</taxon>
        <taxon>Taxaceae</taxon>
        <taxon>Taxus</taxon>
    </lineage>
</organism>
<comment type="caution">
    <text evidence="1">The sequence shown here is derived from an EMBL/GenBank/DDBJ whole genome shotgun (WGS) entry which is preliminary data.</text>
</comment>
<keyword evidence="2" id="KW-1185">Reference proteome</keyword>
<protein>
    <submittedName>
        <fullName evidence="1">Uncharacterized protein</fullName>
    </submittedName>
</protein>